<sequence length="213" mass="23587">MSTTLVVTPAEAQPAAPNFQQIQKQIDATTRNALMNLWGPYEQLIRTFPQLKPVLDPLVAQFLPPRKPVAGPRTTANSLFNAINAGVDTYNRAHPVPTGGVLYSRPSTMKRSPQLDAMAQRIANEAVNGNTNINGLIENYRTPAPFEFHAAIWETSDKPHSEMEDKLRAGNKEYFNPGGYHWHYAGTAVAERNGKYAFIVVYGGKSEYGIEDL</sequence>
<dbReference type="Proteomes" id="UP000683520">
    <property type="component" value="Chromosome"/>
</dbReference>
<reference evidence="1 2" key="1">
    <citation type="submission" date="2021-06" db="EMBL/GenBank/DDBJ databases">
        <title>FDA dAtabase for Regulatory Grade micrObial Sequences (FDA-ARGOS): Supporting development and validation of Infectious Disease Dx tests.</title>
        <authorList>
            <person name="Sproer C."/>
            <person name="Gronow S."/>
            <person name="Severitt S."/>
            <person name="Schroder I."/>
            <person name="Tallon L."/>
            <person name="Sadzewicz L."/>
            <person name="Zhao X."/>
            <person name="Boylan J."/>
            <person name="Ott S."/>
            <person name="Bowen H."/>
            <person name="Vavikolanu K."/>
            <person name="Mehta A."/>
            <person name="Aluvathingal J."/>
            <person name="Nadendla S."/>
            <person name="Lowell S."/>
            <person name="Myers T."/>
            <person name="Yan Y."/>
        </authorList>
    </citation>
    <scope>NUCLEOTIDE SEQUENCE [LARGE SCALE GENOMIC DNA]</scope>
    <source>
        <strain evidence="1 2">FDAARGOS 1425</strain>
    </source>
</reference>
<dbReference type="EMBL" id="CP077302">
    <property type="protein sequence ID" value="QXB18437.1"/>
    <property type="molecule type" value="Genomic_DNA"/>
</dbReference>
<organism evidence="1 2">
    <name type="scientific">Corynebacterium coyleae</name>
    <dbReference type="NCBI Taxonomy" id="53374"/>
    <lineage>
        <taxon>Bacteria</taxon>
        <taxon>Bacillati</taxon>
        <taxon>Actinomycetota</taxon>
        <taxon>Actinomycetes</taxon>
        <taxon>Mycobacteriales</taxon>
        <taxon>Corynebacteriaceae</taxon>
        <taxon>Corynebacterium</taxon>
    </lineage>
</organism>
<dbReference type="RefSeq" id="WP_092102605.1">
    <property type="nucleotide sequence ID" value="NZ_CP047198.1"/>
</dbReference>
<evidence type="ECO:0000313" key="1">
    <source>
        <dbReference type="EMBL" id="QXB18437.1"/>
    </source>
</evidence>
<accession>A0ABX8KV36</accession>
<dbReference type="GeneID" id="92750789"/>
<evidence type="ECO:0000313" key="2">
    <source>
        <dbReference type="Proteomes" id="UP000683520"/>
    </source>
</evidence>
<gene>
    <name evidence="1" type="ORF">I6L55_11375</name>
</gene>
<proteinExistence type="predicted"/>
<keyword evidence="2" id="KW-1185">Reference proteome</keyword>
<evidence type="ECO:0008006" key="3">
    <source>
        <dbReference type="Google" id="ProtNLM"/>
    </source>
</evidence>
<name>A0ABX8KV36_9CORY</name>
<protein>
    <recommendedName>
        <fullName evidence="3">SCP domain-containing protein</fullName>
    </recommendedName>
</protein>